<dbReference type="Proteomes" id="UP000182412">
    <property type="component" value="Unassembled WGS sequence"/>
</dbReference>
<evidence type="ECO:0000313" key="2">
    <source>
        <dbReference type="Proteomes" id="UP000182412"/>
    </source>
</evidence>
<reference evidence="1 2" key="1">
    <citation type="submission" date="2016-10" db="EMBL/GenBank/DDBJ databases">
        <authorList>
            <person name="de Groot N.N."/>
        </authorList>
    </citation>
    <scope>NUCLEOTIDE SEQUENCE [LARGE SCALE GENOMIC DNA]</scope>
    <source>
        <strain evidence="1 2">S137</strain>
    </source>
</reference>
<dbReference type="AlphaFoldDB" id="A0A1H0PEY5"/>
<gene>
    <name evidence="1" type="ORF">SAMN05216366_10516</name>
</gene>
<dbReference type="OrthoDB" id="2054140at2"/>
<evidence type="ECO:0000313" key="1">
    <source>
        <dbReference type="EMBL" id="SDP03574.1"/>
    </source>
</evidence>
<dbReference type="EMBL" id="FNJQ01000005">
    <property type="protein sequence ID" value="SDP03574.1"/>
    <property type="molecule type" value="Genomic_DNA"/>
</dbReference>
<protein>
    <submittedName>
        <fullName evidence="1">Uncharacterized protein</fullName>
    </submittedName>
</protein>
<dbReference type="RefSeq" id="WP_074571530.1">
    <property type="nucleotide sequence ID" value="NZ_FNJQ01000005.1"/>
</dbReference>
<accession>A0A1H0PEY5</accession>
<dbReference type="Pfam" id="PF20476">
    <property type="entry name" value="DUF6718"/>
    <property type="match status" value="1"/>
</dbReference>
<proteinExistence type="predicted"/>
<dbReference type="InterPro" id="IPR046564">
    <property type="entry name" value="DUF6718"/>
</dbReference>
<organism evidence="1 2">
    <name type="scientific">Selenomonas ruminantium</name>
    <dbReference type="NCBI Taxonomy" id="971"/>
    <lineage>
        <taxon>Bacteria</taxon>
        <taxon>Bacillati</taxon>
        <taxon>Bacillota</taxon>
        <taxon>Negativicutes</taxon>
        <taxon>Selenomonadales</taxon>
        <taxon>Selenomonadaceae</taxon>
        <taxon>Selenomonas</taxon>
    </lineage>
</organism>
<sequence length="74" mass="8389">MCYLVVNNFGEHGSIAVQMQHGPRLRTLTHYIEEVRKGKGSQIVTLSNPDAYKEYAPYEICANEAEFVQKVLAM</sequence>
<name>A0A1H0PEY5_SELRU</name>